<dbReference type="PATRIC" id="fig|151081.8.peg.3505"/>
<feature type="coiled-coil region" evidence="1">
    <location>
        <begin position="163"/>
        <end position="190"/>
    </location>
</feature>
<keyword evidence="1" id="KW-0175">Coiled coil</keyword>
<dbReference type="eggNOG" id="ENOG502Z9RM">
    <property type="taxonomic scope" value="Bacteria"/>
</dbReference>
<evidence type="ECO:0000313" key="2">
    <source>
        <dbReference type="EMBL" id="KJY98356.1"/>
    </source>
</evidence>
<comment type="caution">
    <text evidence="2">The sequence shown here is derived from an EMBL/GenBank/DDBJ whole genome shotgun (WGS) entry which is preliminary data.</text>
</comment>
<gene>
    <name evidence="2" type="ORF">TW72_11405</name>
</gene>
<reference evidence="2 3" key="1">
    <citation type="journal article" date="2015" name="BMC Genomics">
        <title>Genome mining reveals unlocked bioactive potential of marine Gram-negative bacteria.</title>
        <authorList>
            <person name="Machado H."/>
            <person name="Sonnenschein E.C."/>
            <person name="Melchiorsen J."/>
            <person name="Gram L."/>
        </authorList>
    </citation>
    <scope>NUCLEOTIDE SEQUENCE [LARGE SCALE GENOMIC DNA]</scope>
    <source>
        <strain evidence="2 3">S3137</strain>
    </source>
</reference>
<dbReference type="OrthoDB" id="6314564at2"/>
<evidence type="ECO:0000256" key="1">
    <source>
        <dbReference type="SAM" id="Coils"/>
    </source>
</evidence>
<dbReference type="Proteomes" id="UP000033664">
    <property type="component" value="Unassembled WGS sequence"/>
</dbReference>
<organism evidence="2 3">
    <name type="scientific">Pseudoalteromonas ruthenica</name>
    <dbReference type="NCBI Taxonomy" id="151081"/>
    <lineage>
        <taxon>Bacteria</taxon>
        <taxon>Pseudomonadati</taxon>
        <taxon>Pseudomonadota</taxon>
        <taxon>Gammaproteobacteria</taxon>
        <taxon>Alteromonadales</taxon>
        <taxon>Pseudoalteromonadaceae</taxon>
        <taxon>Pseudoalteromonas</taxon>
    </lineage>
</organism>
<dbReference type="GeneID" id="58229099"/>
<proteinExistence type="predicted"/>
<keyword evidence="3" id="KW-1185">Reference proteome</keyword>
<dbReference type="RefSeq" id="WP_045980486.1">
    <property type="nucleotide sequence ID" value="NZ_JXXY01000020.1"/>
</dbReference>
<evidence type="ECO:0000313" key="3">
    <source>
        <dbReference type="Proteomes" id="UP000033664"/>
    </source>
</evidence>
<protein>
    <recommendedName>
        <fullName evidence="4">DUF945 domain-containing protein</fullName>
    </recommendedName>
</protein>
<accession>A0A0F4PH21</accession>
<dbReference type="AlphaFoldDB" id="A0A0F4PH21"/>
<dbReference type="EMBL" id="JXXZ01000010">
    <property type="protein sequence ID" value="KJY98356.1"/>
    <property type="molecule type" value="Genomic_DNA"/>
</dbReference>
<name>A0A0F4PH21_9GAMM</name>
<evidence type="ECO:0008006" key="4">
    <source>
        <dbReference type="Google" id="ProtNLM"/>
    </source>
</evidence>
<sequence>MKKLLIVGAVGAIAIGGYSYANYYVSKEARKGIDQQLMQIQTQTGLDIRYDEISANVLDNALALADISVNDHLGEQIAQIERVEMTGYEPNKVSEYARVEIQDLTFSGAAVQGMDELKGENINVLSEFTYDEKSGDADIFTKLNAGKLADVEFSFAMTNSQALMAVSQQLNEMQQQSQQEQGNLQQQLALQSQMMSAVTELVPKKVSFKLANNGKLKALLERLIGEQGMTYEQFQQNAQQQLSMSPAPVVLREAALNFIEGTEQFEVSMQVPENTSVAEINQQMMTLMGKPEELANYFSLHAVGK</sequence>